<proteinExistence type="predicted"/>
<dbReference type="EMBL" id="LWMV01000171">
    <property type="protein sequence ID" value="KZX12189.1"/>
    <property type="molecule type" value="Genomic_DNA"/>
</dbReference>
<sequence length="834" mass="97023">MAIVQTKHVTLLGNKSAKQNPTQYLKKHHPAIIDYMKKLSKISIIMLTFNRKNIIKKAINSIVNQSFSNYELIICDDGSTDGTEDMVKREFRGYFKQNKFVYLKQNHLGVSKARNNALRHARGELIAYLDADHYWKHDYLEKMAQLVKDENDSAYCLIEIHDLVKNKYHIGQQYNKNDLLKSNFIDLNTFVHKTQIYRDLGGFNESLTSAVDWDIILRYTKNIIPYFLNEVLVYSDEADLVVSKIPQEYKYKFTSSSIFCNVAPSVYLNSFFKGGFHRKFWNLESYTRLSILNDQVINSVLTEEDMRIISIMDQEKRMLHEKYKNRPQNELVSIIMPTYNRSKVIPDAIISVISQTYENWELIIVDDGGTDNTGEIVHKFNDKRIIYHKLSSNKGSAIARNTALAMSKGSIISYLDDDNIWDIDMLLISVNELRDSNRKIIYSAQIVWDGFNEISRIGNNLKYVRFSQFNRSLLENHNYIDMMSLVHDRSLFESLGGFDESLKSVVDWDLILRYSEKEIPKSIPCILGHYFAKRCDESISSWGHTLSKNQIAYQKLIERSCFKDTLFFNDNSYTIFGTSKIAQKERSNLLSRLDNRETEIIIPNYESKVQLKNCVESIVNHTSIPYNILICDNNSSEDTRIFLNKLCQKYDNIRWIKVDENQGFSHAVNEGLKAAFKKNNDILILNNDTIVTPNWLDELKLVLYENKDVGVVFPRQVLLNGSKTIKAHSPRAASIFEVDVTLSHHHSNIINRFGWDKFELNYSPFFCTLIRYEDAVSTGFLDVKNGAHYRSDWIYSDLLRIKTGKKIVYTPYSKVYHLHRISTDHFLSKNKKNL</sequence>
<dbReference type="InterPro" id="IPR029044">
    <property type="entry name" value="Nucleotide-diphossugar_trans"/>
</dbReference>
<dbReference type="InterPro" id="IPR050834">
    <property type="entry name" value="Glycosyltransf_2"/>
</dbReference>
<keyword evidence="2" id="KW-0808">Transferase</keyword>
<feature type="domain" description="Glycosyltransferase 2-like" evidence="1">
    <location>
        <begin position="333"/>
        <end position="488"/>
    </location>
</feature>
<name>A0A166ALE5_9EURY</name>
<dbReference type="GO" id="GO:0016757">
    <property type="term" value="F:glycosyltransferase activity"/>
    <property type="evidence" value="ECO:0007669"/>
    <property type="project" value="UniProtKB-KW"/>
</dbReference>
<dbReference type="Proteomes" id="UP000077245">
    <property type="component" value="Unassembled WGS sequence"/>
</dbReference>
<feature type="domain" description="Glycosyltransferase 2-like" evidence="1">
    <location>
        <begin position="43"/>
        <end position="178"/>
    </location>
</feature>
<dbReference type="PATRIC" id="fig|49547.3.peg.1217"/>
<dbReference type="Pfam" id="PF00535">
    <property type="entry name" value="Glycos_transf_2"/>
    <property type="match status" value="3"/>
</dbReference>
<dbReference type="OrthoDB" id="77484at2157"/>
<organism evidence="2 3">
    <name type="scientific">Methanobrevibacter curvatus</name>
    <dbReference type="NCBI Taxonomy" id="49547"/>
    <lineage>
        <taxon>Archaea</taxon>
        <taxon>Methanobacteriati</taxon>
        <taxon>Methanobacteriota</taxon>
        <taxon>Methanomada group</taxon>
        <taxon>Methanobacteria</taxon>
        <taxon>Methanobacteriales</taxon>
        <taxon>Methanobacteriaceae</taxon>
        <taxon>Methanobrevibacter</taxon>
    </lineage>
</organism>
<reference evidence="2 3" key="1">
    <citation type="submission" date="2016-04" db="EMBL/GenBank/DDBJ databases">
        <title>Genome sequence of Methanobrevibacter curvatus DSM 11111.</title>
        <authorList>
            <person name="Poehlein A."/>
            <person name="Seedorf H."/>
            <person name="Daniel R."/>
        </authorList>
    </citation>
    <scope>NUCLEOTIDE SEQUENCE [LARGE SCALE GENOMIC DNA]</scope>
    <source>
        <strain evidence="2 3">DSM 11111</strain>
    </source>
</reference>
<evidence type="ECO:0000313" key="3">
    <source>
        <dbReference type="Proteomes" id="UP000077245"/>
    </source>
</evidence>
<dbReference type="AlphaFoldDB" id="A0A166ALE5"/>
<dbReference type="STRING" id="49547.MBCUR_11390"/>
<dbReference type="Gene3D" id="3.90.550.10">
    <property type="entry name" value="Spore Coat Polysaccharide Biosynthesis Protein SpsA, Chain A"/>
    <property type="match status" value="3"/>
</dbReference>
<dbReference type="EC" id="2.4.1.305" evidence="2"/>
<evidence type="ECO:0000313" key="2">
    <source>
        <dbReference type="EMBL" id="KZX12189.1"/>
    </source>
</evidence>
<dbReference type="CDD" id="cd00761">
    <property type="entry name" value="Glyco_tranf_GTA_type"/>
    <property type="match status" value="1"/>
</dbReference>
<keyword evidence="3" id="KW-1185">Reference proteome</keyword>
<dbReference type="InterPro" id="IPR001173">
    <property type="entry name" value="Glyco_trans_2-like"/>
</dbReference>
<accession>A0A166ALE5</accession>
<comment type="caution">
    <text evidence="2">The sequence shown here is derived from an EMBL/GenBank/DDBJ whole genome shotgun (WGS) entry which is preliminary data.</text>
</comment>
<protein>
    <submittedName>
        <fullName evidence="2">UDP-Glc:alpha-D-GlcNAc-diphosphoundecaprenol beta-1,3-glucosyltransferase WfgD</fullName>
        <ecNumber evidence="2">2.4.1.305</ecNumber>
    </submittedName>
</protein>
<evidence type="ECO:0000259" key="1">
    <source>
        <dbReference type="Pfam" id="PF00535"/>
    </source>
</evidence>
<dbReference type="PANTHER" id="PTHR43685">
    <property type="entry name" value="GLYCOSYLTRANSFERASE"/>
    <property type="match status" value="1"/>
</dbReference>
<keyword evidence="2" id="KW-0328">Glycosyltransferase</keyword>
<feature type="domain" description="Glycosyltransferase 2-like" evidence="1">
    <location>
        <begin position="600"/>
        <end position="729"/>
    </location>
</feature>
<dbReference type="PANTHER" id="PTHR43685:SF2">
    <property type="entry name" value="GLYCOSYLTRANSFERASE 2-LIKE DOMAIN-CONTAINING PROTEIN"/>
    <property type="match status" value="1"/>
</dbReference>
<dbReference type="SUPFAM" id="SSF53448">
    <property type="entry name" value="Nucleotide-diphospho-sugar transferases"/>
    <property type="match status" value="3"/>
</dbReference>
<dbReference type="RefSeq" id="WP_084269544.1">
    <property type="nucleotide sequence ID" value="NZ_LWMV01000171.1"/>
</dbReference>
<gene>
    <name evidence="2" type="primary">wfgD</name>
    <name evidence="2" type="ORF">MBCUR_11390</name>
</gene>